<reference evidence="1 2" key="1">
    <citation type="journal article" date="2008" name="BMC Genomics">
        <title>Genome sequence and rapid evolution of the rice pathogen Xanthomonas oryzae pv. oryzae PXO99A.</title>
        <authorList>
            <person name="Salzberg S.L."/>
            <person name="Sommer D.D."/>
            <person name="Schatz M.C."/>
            <person name="Phillippy A.M."/>
            <person name="Rabinowicz P.D."/>
            <person name="Tsuge S."/>
            <person name="Furutani A."/>
            <person name="Ochiai H."/>
            <person name="Delcher A.L."/>
            <person name="Kelley D."/>
            <person name="Madupu R."/>
            <person name="Puiu D."/>
            <person name="Radune D."/>
            <person name="Shumway M."/>
            <person name="Trapnell C."/>
            <person name="Aparna G."/>
            <person name="Jha G."/>
            <person name="Pandey A."/>
            <person name="Patil P.B."/>
            <person name="Ishihara H."/>
            <person name="Meyer D.F."/>
            <person name="Szurek B."/>
            <person name="Verdier V."/>
            <person name="Koebnik R."/>
            <person name="Dow J.M."/>
            <person name="Ryan R.P."/>
            <person name="Hirata H."/>
            <person name="Tsuyumu S."/>
            <person name="Won Lee S."/>
            <person name="Seo Y.S."/>
            <person name="Sriariyanum M."/>
            <person name="Ronald P.C."/>
            <person name="Sonti R.V."/>
            <person name="Van Sluys M.A."/>
            <person name="Leach J.E."/>
            <person name="White F.F."/>
            <person name="Bogdanove A.J."/>
        </authorList>
    </citation>
    <scope>NUCLEOTIDE SEQUENCE [LARGE SCALE GENOMIC DNA]</scope>
    <source>
        <strain evidence="1 2">PXO99A</strain>
    </source>
</reference>
<organism evidence="1 2">
    <name type="scientific">Xanthomonas oryzae pv. oryzae (strain PXO99A)</name>
    <dbReference type="NCBI Taxonomy" id="360094"/>
    <lineage>
        <taxon>Bacteria</taxon>
        <taxon>Pseudomonadati</taxon>
        <taxon>Pseudomonadota</taxon>
        <taxon>Gammaproteobacteria</taxon>
        <taxon>Lysobacterales</taxon>
        <taxon>Lysobacteraceae</taxon>
        <taxon>Xanthomonas</taxon>
    </lineage>
</organism>
<name>A0A0K0GL03_XANOP</name>
<dbReference type="KEGG" id="xop:PXO_01785"/>
<protein>
    <submittedName>
        <fullName evidence="1">Uncharacterized protein</fullName>
    </submittedName>
</protein>
<proteinExistence type="predicted"/>
<sequence length="50" mass="5291">MRQLRQDVPDGEVVGRWRGWLAVVGDGADGAAAARRRMATGGLAARGERA</sequence>
<dbReference type="HOGENOM" id="CLU_3124186_0_0_6"/>
<accession>A0A0K0GL03</accession>
<evidence type="ECO:0000313" key="1">
    <source>
        <dbReference type="EMBL" id="ACD59610.1"/>
    </source>
</evidence>
<dbReference type="AlphaFoldDB" id="A0A0K0GL03"/>
<evidence type="ECO:0000313" key="2">
    <source>
        <dbReference type="Proteomes" id="UP000001740"/>
    </source>
</evidence>
<dbReference type="Proteomes" id="UP000001740">
    <property type="component" value="Chromosome"/>
</dbReference>
<dbReference type="EMBL" id="CP000967">
    <property type="protein sequence ID" value="ACD59610.1"/>
    <property type="molecule type" value="Genomic_DNA"/>
</dbReference>
<gene>
    <name evidence="1" type="ordered locus">PXO_01785</name>
</gene>